<dbReference type="OrthoDB" id="4186635at2"/>
<comment type="caution">
    <text evidence="2">The sequence shown here is derived from an EMBL/GenBank/DDBJ whole genome shotgun (WGS) entry which is preliminary data.</text>
</comment>
<feature type="non-terminal residue" evidence="2">
    <location>
        <position position="1"/>
    </location>
</feature>
<accession>A0A964UNZ0</accession>
<proteinExistence type="predicted"/>
<keyword evidence="1" id="KW-1133">Transmembrane helix</keyword>
<evidence type="ECO:0000256" key="1">
    <source>
        <dbReference type="SAM" id="Phobius"/>
    </source>
</evidence>
<evidence type="ECO:0000313" key="2">
    <source>
        <dbReference type="EMBL" id="NBE52571.1"/>
    </source>
</evidence>
<keyword evidence="3" id="KW-1185">Reference proteome</keyword>
<dbReference type="Proteomes" id="UP000598297">
    <property type="component" value="Unassembled WGS sequence"/>
</dbReference>
<protein>
    <submittedName>
        <fullName evidence="2">Uncharacterized protein</fullName>
    </submittedName>
</protein>
<feature type="transmembrane region" description="Helical" evidence="1">
    <location>
        <begin position="128"/>
        <end position="150"/>
    </location>
</feature>
<gene>
    <name evidence="2" type="ORF">GUY60_14275</name>
</gene>
<sequence length="166" mass="17902">RPTPDEARAALADAARVQESTAARSATPWPVWFTAVITGYVALFPFAYGGMLRDEDWLLPNGVWTATFAVTTFAYLTLFAYAARAWRRRTGVALRFDVLPKSATVPVLIGLPLLLVGSAWLFRATGRPVWMCVASAVGVAVSLAAHFTFVRLHRGALPATPAAAAR</sequence>
<feature type="transmembrane region" description="Helical" evidence="1">
    <location>
        <begin position="31"/>
        <end position="51"/>
    </location>
</feature>
<feature type="transmembrane region" description="Helical" evidence="1">
    <location>
        <begin position="103"/>
        <end position="122"/>
    </location>
</feature>
<keyword evidence="1" id="KW-0812">Transmembrane</keyword>
<dbReference type="EMBL" id="JAAAHS010000089">
    <property type="protein sequence ID" value="NBE52571.1"/>
    <property type="molecule type" value="Genomic_DNA"/>
</dbReference>
<name>A0A964UNZ0_9ACTN</name>
<feature type="transmembrane region" description="Helical" evidence="1">
    <location>
        <begin position="63"/>
        <end position="82"/>
    </location>
</feature>
<dbReference type="AlphaFoldDB" id="A0A964UNZ0"/>
<evidence type="ECO:0000313" key="3">
    <source>
        <dbReference type="Proteomes" id="UP000598297"/>
    </source>
</evidence>
<dbReference type="RefSeq" id="WP_161697625.1">
    <property type="nucleotide sequence ID" value="NZ_JAAAHS010000089.1"/>
</dbReference>
<keyword evidence="1" id="KW-0472">Membrane</keyword>
<organism evidence="2 3">
    <name type="scientific">Streptomyces boluensis</name>
    <dbReference type="NCBI Taxonomy" id="1775135"/>
    <lineage>
        <taxon>Bacteria</taxon>
        <taxon>Bacillati</taxon>
        <taxon>Actinomycetota</taxon>
        <taxon>Actinomycetes</taxon>
        <taxon>Kitasatosporales</taxon>
        <taxon>Streptomycetaceae</taxon>
        <taxon>Streptomyces</taxon>
    </lineage>
</organism>
<reference evidence="2" key="1">
    <citation type="submission" date="2020-01" db="EMBL/GenBank/DDBJ databases">
        <title>Whole-genome analyses of novel actinobacteria.</title>
        <authorList>
            <person name="Sahin N."/>
        </authorList>
    </citation>
    <scope>NUCLEOTIDE SEQUENCE</scope>
    <source>
        <strain evidence="2">YC537</strain>
    </source>
</reference>